<keyword evidence="2" id="KW-1185">Reference proteome</keyword>
<name>A0ABN8I4Z3_9NEOP</name>
<evidence type="ECO:0000313" key="1">
    <source>
        <dbReference type="EMBL" id="CAH2046758.1"/>
    </source>
</evidence>
<sequence>MLTVKPASRERLTLTRTHGCGHRFPYRITRAVTTKFGPLWTDPKQLYRLTASFHIYVTKQHPLSSQKRRWRAWGGLLSHHRTPGFVLHKIPSHPRPLFPETPSCCPGSPWSLAICRRRSAELKAAKLHNALRFLFESERCSSVRLIENARAIVPISTEGHRKHSQMRDAIDIMETWRD</sequence>
<organism evidence="1 2">
    <name type="scientific">Iphiclides podalirius</name>
    <name type="common">scarce swallowtail</name>
    <dbReference type="NCBI Taxonomy" id="110791"/>
    <lineage>
        <taxon>Eukaryota</taxon>
        <taxon>Metazoa</taxon>
        <taxon>Ecdysozoa</taxon>
        <taxon>Arthropoda</taxon>
        <taxon>Hexapoda</taxon>
        <taxon>Insecta</taxon>
        <taxon>Pterygota</taxon>
        <taxon>Neoptera</taxon>
        <taxon>Endopterygota</taxon>
        <taxon>Lepidoptera</taxon>
        <taxon>Glossata</taxon>
        <taxon>Ditrysia</taxon>
        <taxon>Papilionoidea</taxon>
        <taxon>Papilionidae</taxon>
        <taxon>Papilioninae</taxon>
        <taxon>Iphiclides</taxon>
    </lineage>
</organism>
<gene>
    <name evidence="1" type="ORF">IPOD504_LOCUS5473</name>
</gene>
<proteinExistence type="predicted"/>
<evidence type="ECO:0000313" key="2">
    <source>
        <dbReference type="Proteomes" id="UP000837857"/>
    </source>
</evidence>
<dbReference type="Proteomes" id="UP000837857">
    <property type="component" value="Chromosome 17"/>
</dbReference>
<dbReference type="EMBL" id="OW152829">
    <property type="protein sequence ID" value="CAH2046758.1"/>
    <property type="molecule type" value="Genomic_DNA"/>
</dbReference>
<accession>A0ABN8I4Z3</accession>
<protein>
    <submittedName>
        <fullName evidence="1">Uncharacterized protein</fullName>
    </submittedName>
</protein>
<reference evidence="1" key="1">
    <citation type="submission" date="2022-03" db="EMBL/GenBank/DDBJ databases">
        <authorList>
            <person name="Martin H S."/>
        </authorList>
    </citation>
    <scope>NUCLEOTIDE SEQUENCE</scope>
</reference>
<feature type="non-terminal residue" evidence="1">
    <location>
        <position position="178"/>
    </location>
</feature>